<protein>
    <submittedName>
        <fullName evidence="1">Uncharacterized protein</fullName>
    </submittedName>
</protein>
<organism evidence="1 2">
    <name type="scientific">Hibiscus sabdariffa</name>
    <name type="common">roselle</name>
    <dbReference type="NCBI Taxonomy" id="183260"/>
    <lineage>
        <taxon>Eukaryota</taxon>
        <taxon>Viridiplantae</taxon>
        <taxon>Streptophyta</taxon>
        <taxon>Embryophyta</taxon>
        <taxon>Tracheophyta</taxon>
        <taxon>Spermatophyta</taxon>
        <taxon>Magnoliopsida</taxon>
        <taxon>eudicotyledons</taxon>
        <taxon>Gunneridae</taxon>
        <taxon>Pentapetalae</taxon>
        <taxon>rosids</taxon>
        <taxon>malvids</taxon>
        <taxon>Malvales</taxon>
        <taxon>Malvaceae</taxon>
        <taxon>Malvoideae</taxon>
        <taxon>Hibiscus</taxon>
    </lineage>
</organism>
<dbReference type="EMBL" id="JBBPBM010000078">
    <property type="protein sequence ID" value="KAK8511601.1"/>
    <property type="molecule type" value="Genomic_DNA"/>
</dbReference>
<comment type="caution">
    <text evidence="1">The sequence shown here is derived from an EMBL/GenBank/DDBJ whole genome shotgun (WGS) entry which is preliminary data.</text>
</comment>
<gene>
    <name evidence="1" type="ORF">V6N12_038203</name>
</gene>
<name>A0ABR2BX22_9ROSI</name>
<evidence type="ECO:0000313" key="2">
    <source>
        <dbReference type="Proteomes" id="UP001472677"/>
    </source>
</evidence>
<proteinExistence type="predicted"/>
<evidence type="ECO:0000313" key="1">
    <source>
        <dbReference type="EMBL" id="KAK8511601.1"/>
    </source>
</evidence>
<sequence length="66" mass="7650">MLPVKCRGHNLVYNAREKCLLESVCNCELGFLYINSSIVYHEMLSLPNEVRMHACILKTMIYFLLA</sequence>
<reference evidence="1 2" key="1">
    <citation type="journal article" date="2024" name="G3 (Bethesda)">
        <title>Genome assembly of Hibiscus sabdariffa L. provides insights into metabolisms of medicinal natural products.</title>
        <authorList>
            <person name="Kim T."/>
        </authorList>
    </citation>
    <scope>NUCLEOTIDE SEQUENCE [LARGE SCALE GENOMIC DNA]</scope>
    <source>
        <strain evidence="1">TK-2024</strain>
        <tissue evidence="1">Old leaves</tissue>
    </source>
</reference>
<dbReference type="Proteomes" id="UP001472677">
    <property type="component" value="Unassembled WGS sequence"/>
</dbReference>
<accession>A0ABR2BX22</accession>
<keyword evidence="2" id="KW-1185">Reference proteome</keyword>